<gene>
    <name evidence="3" type="ORF">COB20_13505</name>
</gene>
<dbReference type="Pfam" id="PF19489">
    <property type="entry name" value="SLT_4"/>
    <property type="match status" value="1"/>
</dbReference>
<dbReference type="SUPFAM" id="SSF53955">
    <property type="entry name" value="Lysozyme-like"/>
    <property type="match status" value="1"/>
</dbReference>
<comment type="caution">
    <text evidence="3">The sequence shown here is derived from an EMBL/GenBank/DDBJ whole genome shotgun (WGS) entry which is preliminary data.</text>
</comment>
<evidence type="ECO:0000313" key="3">
    <source>
        <dbReference type="EMBL" id="PCI75166.1"/>
    </source>
</evidence>
<protein>
    <recommendedName>
        <fullName evidence="2">Transglycosylase SLT domain-containing protein</fullName>
    </recommendedName>
</protein>
<feature type="signal peptide" evidence="1">
    <location>
        <begin position="1"/>
        <end position="22"/>
    </location>
</feature>
<feature type="chain" id="PRO_5012201595" description="Transglycosylase SLT domain-containing protein" evidence="1">
    <location>
        <begin position="23"/>
        <end position="206"/>
    </location>
</feature>
<organism evidence="3 4">
    <name type="scientific">SAR86 cluster bacterium</name>
    <dbReference type="NCBI Taxonomy" id="2030880"/>
    <lineage>
        <taxon>Bacteria</taxon>
        <taxon>Pseudomonadati</taxon>
        <taxon>Pseudomonadota</taxon>
        <taxon>Gammaproteobacteria</taxon>
        <taxon>SAR86 cluster</taxon>
    </lineage>
</organism>
<feature type="domain" description="Transglycosylase SLT" evidence="2">
    <location>
        <begin position="11"/>
        <end position="192"/>
    </location>
</feature>
<evidence type="ECO:0000313" key="4">
    <source>
        <dbReference type="Proteomes" id="UP000218767"/>
    </source>
</evidence>
<dbReference type="CDD" id="cd00442">
    <property type="entry name" value="Lyz-like"/>
    <property type="match status" value="1"/>
</dbReference>
<dbReference type="Proteomes" id="UP000218767">
    <property type="component" value="Unassembled WGS sequence"/>
</dbReference>
<dbReference type="EMBL" id="NVUL01000081">
    <property type="protein sequence ID" value="PCI75166.1"/>
    <property type="molecule type" value="Genomic_DNA"/>
</dbReference>
<dbReference type="Gene3D" id="1.10.530.10">
    <property type="match status" value="1"/>
</dbReference>
<dbReference type="AlphaFoldDB" id="A0A2A4WY60"/>
<dbReference type="InterPro" id="IPR023346">
    <property type="entry name" value="Lysozyme-like_dom_sf"/>
</dbReference>
<evidence type="ECO:0000259" key="2">
    <source>
        <dbReference type="Pfam" id="PF19489"/>
    </source>
</evidence>
<evidence type="ECO:0000256" key="1">
    <source>
        <dbReference type="SAM" id="SignalP"/>
    </source>
</evidence>
<name>A0A2A4WY60_9GAMM</name>
<reference evidence="4" key="1">
    <citation type="submission" date="2017-08" db="EMBL/GenBank/DDBJ databases">
        <title>A dynamic microbial community with high functional redundancy inhabits the cold, oxic subseafloor aquifer.</title>
        <authorList>
            <person name="Tully B.J."/>
            <person name="Wheat C.G."/>
            <person name="Glazer B.T."/>
            <person name="Huber J.A."/>
        </authorList>
    </citation>
    <scope>NUCLEOTIDE SEQUENCE [LARGE SCALE GENOMIC DNA]</scope>
</reference>
<dbReference type="PROSITE" id="PS51257">
    <property type="entry name" value="PROKAR_LIPOPROTEIN"/>
    <property type="match status" value="1"/>
</dbReference>
<accession>A0A2A4WY60</accession>
<proteinExistence type="predicted"/>
<dbReference type="InterPro" id="IPR045795">
    <property type="entry name" value="SLT_4"/>
</dbReference>
<sequence>MKFHTTKTACLSLLVSFLAACASSPPESVADICAIFEDRRGWYNAAKSAEQRWGIPVSVNMAFIYQESSFRSRAKPARNKFLWIFPGRRPSSAYGYAQALDETWQEYEQKSGNSRASRRNFSDAIDFVAWYNENSTRISNISNNDAMHLYYAYHEGNGGYQRATYRNKQWLVDAAARVQANSSRFAGQLDGCRRELDKNWFQRLIS</sequence>
<keyword evidence="1" id="KW-0732">Signal</keyword>